<dbReference type="Gene3D" id="1.10.287.380">
    <property type="entry name" value="Valyl-tRNA synthetase, C-terminal domain"/>
    <property type="match status" value="1"/>
</dbReference>
<dbReference type="GO" id="GO:0002161">
    <property type="term" value="F:aminoacyl-tRNA deacylase activity"/>
    <property type="evidence" value="ECO:0007669"/>
    <property type="project" value="InterPro"/>
</dbReference>
<comment type="function">
    <text evidence="11">Catalyzes the attachment of valine to tRNA(Val). As ValRS can inadvertently accommodate and process structurally similar amino acids such as threonine, to avoid such errors, it has a 'posttransfer' editing activity that hydrolyzes mischarged Thr-tRNA(Val) in a tRNA-dependent manner.</text>
</comment>
<dbReference type="SUPFAM" id="SSF47323">
    <property type="entry name" value="Anticodon-binding domain of a subclass of class I aminoacyl-tRNA synthetases"/>
    <property type="match status" value="1"/>
</dbReference>
<dbReference type="InterPro" id="IPR010978">
    <property type="entry name" value="tRNA-bd_arm"/>
</dbReference>
<feature type="domain" description="Methionyl/Valyl/Leucyl/Isoleucyl-tRNA synthetase anticodon-binding" evidence="13">
    <location>
        <begin position="611"/>
        <end position="752"/>
    </location>
</feature>
<dbReference type="InterPro" id="IPR002300">
    <property type="entry name" value="aa-tRNA-synth_Ia"/>
</dbReference>
<dbReference type="HAMAP" id="MF_02004">
    <property type="entry name" value="Val_tRNA_synth_type1"/>
    <property type="match status" value="1"/>
</dbReference>
<keyword evidence="4 11" id="KW-0436">Ligase</keyword>
<comment type="caution">
    <text evidence="15">The sequence shown here is derived from an EMBL/GenBank/DDBJ whole genome shotgun (WGS) entry which is preliminary data.</text>
</comment>
<feature type="short sequence motif" description="'KMSKS' region" evidence="11">
    <location>
        <begin position="529"/>
        <end position="533"/>
    </location>
</feature>
<dbReference type="Gene3D" id="1.10.730.10">
    <property type="entry name" value="Isoleucyl-tRNA Synthetase, Domain 1"/>
    <property type="match status" value="1"/>
</dbReference>
<dbReference type="FunFam" id="3.40.50.620:FF:000032">
    <property type="entry name" value="Valine--tRNA ligase"/>
    <property type="match status" value="1"/>
</dbReference>
<dbReference type="CDD" id="cd00817">
    <property type="entry name" value="ValRS_core"/>
    <property type="match status" value="1"/>
</dbReference>
<evidence type="ECO:0000259" key="14">
    <source>
        <dbReference type="Pfam" id="PF10458"/>
    </source>
</evidence>
<keyword evidence="6 11" id="KW-0067">ATP-binding</keyword>
<dbReference type="RefSeq" id="WP_005837664.1">
    <property type="nucleotide sequence ID" value="NZ_JNHN01000170.1"/>
</dbReference>
<reference evidence="15 16" key="1">
    <citation type="submission" date="2014-04" db="EMBL/GenBank/DDBJ databases">
        <authorList>
            <person name="Sears C."/>
            <person name="Carroll K."/>
            <person name="Sack B.R."/>
            <person name="Qadri F."/>
            <person name="Myers L.L."/>
            <person name="Chung G.-T."/>
            <person name="Escheverria P."/>
            <person name="Fraser C.M."/>
            <person name="Sadzewicz L."/>
            <person name="Shefchek K.A."/>
            <person name="Tallon L."/>
            <person name="Das S.P."/>
            <person name="Daugherty S."/>
            <person name="Mongodin E.F."/>
        </authorList>
    </citation>
    <scope>NUCLEOTIDE SEQUENCE [LARGE SCALE GENOMIC DNA]</scope>
    <source>
        <strain evidence="15 16">3978 T3 ii</strain>
    </source>
</reference>
<evidence type="ECO:0000313" key="15">
    <source>
        <dbReference type="EMBL" id="KDS51401.1"/>
    </source>
</evidence>
<comment type="domain">
    <text evidence="11">ValRS has two distinct active sites: one for aminoacylation and one for editing. The misactivated threonine is translocated from the active site to the editing site.</text>
</comment>
<comment type="catalytic activity">
    <reaction evidence="10 11">
        <text>tRNA(Val) + L-valine + ATP = L-valyl-tRNA(Val) + AMP + diphosphate</text>
        <dbReference type="Rhea" id="RHEA:10704"/>
        <dbReference type="Rhea" id="RHEA-COMP:9672"/>
        <dbReference type="Rhea" id="RHEA-COMP:9708"/>
        <dbReference type="ChEBI" id="CHEBI:30616"/>
        <dbReference type="ChEBI" id="CHEBI:33019"/>
        <dbReference type="ChEBI" id="CHEBI:57762"/>
        <dbReference type="ChEBI" id="CHEBI:78442"/>
        <dbReference type="ChEBI" id="CHEBI:78537"/>
        <dbReference type="ChEBI" id="CHEBI:456215"/>
        <dbReference type="EC" id="6.1.1.9"/>
    </reaction>
</comment>
<feature type="domain" description="Aminoacyl-tRNA synthetase class Ia" evidence="12">
    <location>
        <begin position="14"/>
        <end position="567"/>
    </location>
</feature>
<evidence type="ECO:0000256" key="8">
    <source>
        <dbReference type="ARBA" id="ARBA00023054"/>
    </source>
</evidence>
<evidence type="ECO:0000256" key="7">
    <source>
        <dbReference type="ARBA" id="ARBA00022917"/>
    </source>
</evidence>
<dbReference type="SUPFAM" id="SSF50677">
    <property type="entry name" value="ValRS/IleRS/LeuRS editing domain"/>
    <property type="match status" value="1"/>
</dbReference>
<dbReference type="InterPro" id="IPR009008">
    <property type="entry name" value="Val/Leu/Ile-tRNA-synth_edit"/>
</dbReference>
<name>A0A078S3H0_BACUN</name>
<dbReference type="PATRIC" id="fig|1339349.3.peg.1960"/>
<keyword evidence="9 11" id="KW-0030">Aminoacyl-tRNA synthetase</keyword>
<dbReference type="InterPro" id="IPR037118">
    <property type="entry name" value="Val-tRNA_synth_C_sf"/>
</dbReference>
<dbReference type="Proteomes" id="UP000028013">
    <property type="component" value="Unassembled WGS sequence"/>
</dbReference>
<dbReference type="PANTHER" id="PTHR11946:SF109">
    <property type="entry name" value="VALINE--TRNA LIGASE"/>
    <property type="match status" value="1"/>
</dbReference>
<dbReference type="Pfam" id="PF00133">
    <property type="entry name" value="tRNA-synt_1"/>
    <property type="match status" value="1"/>
</dbReference>
<dbReference type="GO" id="GO:0004832">
    <property type="term" value="F:valine-tRNA ligase activity"/>
    <property type="evidence" value="ECO:0007669"/>
    <property type="project" value="UniProtKB-UniRule"/>
</dbReference>
<dbReference type="Gene3D" id="3.40.50.620">
    <property type="entry name" value="HUPs"/>
    <property type="match status" value="2"/>
</dbReference>
<evidence type="ECO:0000256" key="3">
    <source>
        <dbReference type="ARBA" id="ARBA00022490"/>
    </source>
</evidence>
<evidence type="ECO:0000256" key="4">
    <source>
        <dbReference type="ARBA" id="ARBA00022598"/>
    </source>
</evidence>
<dbReference type="EC" id="6.1.1.9" evidence="11"/>
<accession>A0A078S3H0</accession>
<dbReference type="PANTHER" id="PTHR11946">
    <property type="entry name" value="VALYL-TRNA SYNTHETASES"/>
    <property type="match status" value="1"/>
</dbReference>
<dbReference type="NCBIfam" id="TIGR00422">
    <property type="entry name" value="valS"/>
    <property type="match status" value="1"/>
</dbReference>
<dbReference type="InterPro" id="IPR001412">
    <property type="entry name" value="aa-tRNA-synth_I_CS"/>
</dbReference>
<evidence type="ECO:0000259" key="13">
    <source>
        <dbReference type="Pfam" id="PF08264"/>
    </source>
</evidence>
<protein>
    <recommendedName>
        <fullName evidence="11">Valine--tRNA ligase</fullName>
        <ecNumber evidence="11">6.1.1.9</ecNumber>
    </recommendedName>
    <alternativeName>
        <fullName evidence="11">Valyl-tRNA synthetase</fullName>
        <shortName evidence="11">ValRS</shortName>
    </alternativeName>
</protein>
<feature type="domain" description="Valyl-tRNA synthetase tRNA-binding arm" evidence="14">
    <location>
        <begin position="820"/>
        <end position="866"/>
    </location>
</feature>
<organism evidence="15 16">
    <name type="scientific">Bacteroides uniformis str. 3978 T3 ii</name>
    <dbReference type="NCBI Taxonomy" id="1339349"/>
    <lineage>
        <taxon>Bacteria</taxon>
        <taxon>Pseudomonadati</taxon>
        <taxon>Bacteroidota</taxon>
        <taxon>Bacteroidia</taxon>
        <taxon>Bacteroidales</taxon>
        <taxon>Bacteroidaceae</taxon>
        <taxon>Bacteroides</taxon>
    </lineage>
</organism>
<feature type="coiled-coil region" evidence="11">
    <location>
        <begin position="843"/>
        <end position="870"/>
    </location>
</feature>
<keyword evidence="5 11" id="KW-0547">Nucleotide-binding</keyword>
<evidence type="ECO:0000256" key="11">
    <source>
        <dbReference type="HAMAP-Rule" id="MF_02004"/>
    </source>
</evidence>
<dbReference type="SUPFAM" id="SSF52374">
    <property type="entry name" value="Nucleotidylyl transferase"/>
    <property type="match status" value="1"/>
</dbReference>
<evidence type="ECO:0000256" key="2">
    <source>
        <dbReference type="ARBA" id="ARBA00011245"/>
    </source>
</evidence>
<gene>
    <name evidence="11" type="primary">valS</name>
    <name evidence="15" type="ORF">M094_0713</name>
</gene>
<dbReference type="PRINTS" id="PR00986">
    <property type="entry name" value="TRNASYNTHVAL"/>
</dbReference>
<evidence type="ECO:0000256" key="6">
    <source>
        <dbReference type="ARBA" id="ARBA00022840"/>
    </source>
</evidence>
<comment type="domain">
    <text evidence="11">The C-terminal coiled-coil domain is crucial for aminoacylation activity.</text>
</comment>
<dbReference type="InterPro" id="IPR014729">
    <property type="entry name" value="Rossmann-like_a/b/a_fold"/>
</dbReference>
<sequence length="870" mass="101990">MNDNNYNPNEIESKWYKKWECSGVFDSIPNKQKAFTITMPPPNVTGVLHMGHILNNTIQDAFIRYARMKNYNACWLPGMDHASIATENKVVSALQKKGIEKNDLSRTEFLKYVWDWKEKHGGIILKQLRYLGASCDWKRTKFTMDNDMSESVIDIFIDLYKKGVIYRGVRMVNWDSKAQTALSDEEVIYKETESTLYYIRYLIEGSNQFLEIATSRPETLLGDSAVCVNPNDQRYIHLRNKYVITPIIGRKIPIIFDDYVDSEFGSGVLKITPAHDINDYCIGLKYNLDIINILNNDGTVNELGGKFQGQDRFECRANILKELRELGLLVKEVPYINNIGYSERTNSIIEPKLSTQWFCKMNELAKPAINVVTNNQIKFYPDKYKNIYLHWMNNIKDWCISRQLWWGQRIPAYYIDNGEYVVAKDIEEAYIIFKQKYPDLSITDLKQDEDVLDTWFSSWLWPISSFGGIHDKNNEELKYYYPINVLVTAPDIIFFWVARMIMFGLYWKNEIPFEKVCFTGLVRDKSKRKMSKSLGNSPDPIDLINKYGADGVRVGMLLCAPAGTDIIFDEQQCLQGRNFVNKLWNAYKLINSWTVDNNLQQPTYSQQAIEWFTNLISYTQLEIEHNIENCRMSDALHNVYELIWDNFCPYYLEIIKPVDSKKIDKTTMESTNIIFSAILKFAHLFIPFVTEEIWARMKYNSSGLLATSKWDCNPIYDKYIIDQSEQLKCIISKIRKFRTDYKISHKESLKLIIRSNQRTFKIDIIKKMCNLSLVEYTDELVENSYSFIEYSSEFFITGYINRQNENLLDNIIDRIEYFKGFISKIEEKLKNDSFINKAPESIIKREKQKLEDSKSQLLLLQEKMRTITNE</sequence>
<dbReference type="CDD" id="cd07962">
    <property type="entry name" value="Anticodon_Ia_Val"/>
    <property type="match status" value="1"/>
</dbReference>
<dbReference type="GO" id="GO:0005829">
    <property type="term" value="C:cytosol"/>
    <property type="evidence" value="ECO:0007669"/>
    <property type="project" value="TreeGrafter"/>
</dbReference>
<evidence type="ECO:0000256" key="5">
    <source>
        <dbReference type="ARBA" id="ARBA00022741"/>
    </source>
</evidence>
<feature type="binding site" evidence="11">
    <location>
        <position position="532"/>
    </location>
    <ligand>
        <name>ATP</name>
        <dbReference type="ChEBI" id="CHEBI:30616"/>
    </ligand>
</feature>
<dbReference type="InterPro" id="IPR009080">
    <property type="entry name" value="tRNAsynth_Ia_anticodon-bd"/>
</dbReference>
<dbReference type="Pfam" id="PF10458">
    <property type="entry name" value="Val_tRNA-synt_C"/>
    <property type="match status" value="1"/>
</dbReference>
<dbReference type="InterPro" id="IPR033705">
    <property type="entry name" value="Anticodon_Ia_Val"/>
</dbReference>
<dbReference type="PROSITE" id="PS00178">
    <property type="entry name" value="AA_TRNA_LIGASE_I"/>
    <property type="match status" value="1"/>
</dbReference>
<comment type="subcellular location">
    <subcellularLocation>
        <location evidence="1 11">Cytoplasm</location>
    </subcellularLocation>
</comment>
<keyword evidence="8 11" id="KW-0175">Coiled coil</keyword>
<keyword evidence="7 11" id="KW-0648">Protein biosynthesis</keyword>
<dbReference type="InterPro" id="IPR002303">
    <property type="entry name" value="Valyl-tRNA_ligase"/>
</dbReference>
<proteinExistence type="inferred from homology"/>
<keyword evidence="3 11" id="KW-0963">Cytoplasm</keyword>
<dbReference type="SUPFAM" id="SSF46589">
    <property type="entry name" value="tRNA-binding arm"/>
    <property type="match status" value="1"/>
</dbReference>
<comment type="similarity">
    <text evidence="11">Belongs to the class-I aminoacyl-tRNA synthetase family. ValS type 1 subfamily.</text>
</comment>
<comment type="subunit">
    <text evidence="2 11">Monomer.</text>
</comment>
<dbReference type="GO" id="GO:0005524">
    <property type="term" value="F:ATP binding"/>
    <property type="evidence" value="ECO:0007669"/>
    <property type="project" value="UniProtKB-UniRule"/>
</dbReference>
<evidence type="ECO:0000256" key="1">
    <source>
        <dbReference type="ARBA" id="ARBA00004496"/>
    </source>
</evidence>
<dbReference type="Pfam" id="PF08264">
    <property type="entry name" value="Anticodon_1"/>
    <property type="match status" value="1"/>
</dbReference>
<dbReference type="EMBL" id="JNHN01000170">
    <property type="protein sequence ID" value="KDS51401.1"/>
    <property type="molecule type" value="Genomic_DNA"/>
</dbReference>
<dbReference type="NCBIfam" id="NF004349">
    <property type="entry name" value="PRK05729.1"/>
    <property type="match status" value="1"/>
</dbReference>
<evidence type="ECO:0000256" key="10">
    <source>
        <dbReference type="ARBA" id="ARBA00047552"/>
    </source>
</evidence>
<evidence type="ECO:0000259" key="12">
    <source>
        <dbReference type="Pfam" id="PF00133"/>
    </source>
</evidence>
<dbReference type="GO" id="GO:0006438">
    <property type="term" value="P:valyl-tRNA aminoacylation"/>
    <property type="evidence" value="ECO:0007669"/>
    <property type="project" value="UniProtKB-UniRule"/>
</dbReference>
<evidence type="ECO:0000313" key="16">
    <source>
        <dbReference type="Proteomes" id="UP000028013"/>
    </source>
</evidence>
<dbReference type="AlphaFoldDB" id="A0A078S3H0"/>
<evidence type="ECO:0000256" key="9">
    <source>
        <dbReference type="ARBA" id="ARBA00023146"/>
    </source>
</evidence>
<dbReference type="InterPro" id="IPR019499">
    <property type="entry name" value="Val-tRNA_synth_tRNA-bd"/>
</dbReference>
<dbReference type="Gene3D" id="3.90.740.10">
    <property type="entry name" value="Valyl/Leucyl/Isoleucyl-tRNA synthetase, editing domain"/>
    <property type="match status" value="1"/>
</dbReference>
<feature type="short sequence motif" description="'HIGH' region" evidence="11">
    <location>
        <begin position="42"/>
        <end position="52"/>
    </location>
</feature>
<dbReference type="InterPro" id="IPR013155">
    <property type="entry name" value="M/V/L/I-tRNA-synth_anticd-bd"/>
</dbReference>